<name>A0A1L0CPZ6_9GAMM</name>
<evidence type="ECO:0000313" key="1">
    <source>
        <dbReference type="EMBL" id="SGZ20391.1"/>
    </source>
</evidence>
<dbReference type="RefSeq" id="WP_075498338.1">
    <property type="nucleotide sequence ID" value="NZ_CAWRBC010000004.1"/>
</dbReference>
<reference evidence="1 2" key="1">
    <citation type="submission" date="2016-11" db="EMBL/GenBank/DDBJ databases">
        <authorList>
            <person name="Jaros S."/>
            <person name="Januszkiewicz K."/>
            <person name="Wedrychowicz H."/>
        </authorList>
    </citation>
    <scope>NUCLEOTIDE SEQUENCE [LARGE SCALE GENOMIC DNA]</scope>
    <source>
        <strain evidence="1">NVI 5450</strain>
    </source>
</reference>
<accession>A0A1L0CPZ6</accession>
<organism evidence="1 2">
    <name type="scientific">Moritella viscosa</name>
    <dbReference type="NCBI Taxonomy" id="80854"/>
    <lineage>
        <taxon>Bacteria</taxon>
        <taxon>Pseudomonadati</taxon>
        <taxon>Pseudomonadota</taxon>
        <taxon>Gammaproteobacteria</taxon>
        <taxon>Alteromonadales</taxon>
        <taxon>Moritellaceae</taxon>
        <taxon>Moritella</taxon>
    </lineage>
</organism>
<sequence length="591" mass="67922">MTNQSVLTSYLPLQKFHIVPITSLDPLSLKKSAKFTKRDREKIPHSTLLNATVKALGVKGGFSSSQDVYDSQIKPFLKSHGMSKRKNLLKPRMKGDCNLLPDITHQDLSERFFYSGWKLPQKVFTGYDFNYTDTIADGQYYLNSMLCPFSESGPHGLKNTTRLVKDSVESNILIARNNPNAIIPDCKYPTFSNRKLIDIVLGGFMMNLDATFHLLGDSLVVPAIKASEVERYYDCGDLDFLNKENEVYHSICALFRERIEQSDDGWIEVISFNEHLIFLKGKNGEYNFVFKNQRNKVFEHQIFGNVLKRSDIPACISDYHFSRWHYFEYQGWRHMDSHCSENYFYEKGNHSSSYPGRNVILQDYHKAKGNFISKKLTSNERLTNFNEVLLDGKTLMVSQLISIDDLNDFAVSRADYMEYRAGDNLNSVNSEDDSALPASTTWFDALAYLDWFEDNSKIPVRLLTVDEYSSIRAEENISKIREPIVSDLHFVSRDGKIFPQHPPYMAEDEFQSLALRFSNTEKVTNSSGLEFMQSNYFAEWLMEGTCIRSGNLKSFYNDDLIIRAGAPRYSTGKYKGVKIGFRICYELEAKS</sequence>
<dbReference type="AlphaFoldDB" id="A0A1L0CPZ6"/>
<protein>
    <recommendedName>
        <fullName evidence="3">Sulfatase-modifying factor enzyme domain-containing protein</fullName>
    </recommendedName>
</protein>
<dbReference type="EMBL" id="FPLD01000166">
    <property type="protein sequence ID" value="SGZ20391.1"/>
    <property type="molecule type" value="Genomic_DNA"/>
</dbReference>
<dbReference type="Proteomes" id="UP000183794">
    <property type="component" value="Unassembled WGS sequence"/>
</dbReference>
<proteinExistence type="predicted"/>
<evidence type="ECO:0000313" key="2">
    <source>
        <dbReference type="Proteomes" id="UP000183794"/>
    </source>
</evidence>
<evidence type="ECO:0008006" key="3">
    <source>
        <dbReference type="Google" id="ProtNLM"/>
    </source>
</evidence>
<gene>
    <name evidence="1" type="ORF">NVI5450_4870</name>
</gene>
<dbReference type="OrthoDB" id="6993600at2"/>